<dbReference type="InterPro" id="IPR039425">
    <property type="entry name" value="RNA_pol_sigma-70-like"/>
</dbReference>
<keyword evidence="3" id="KW-0731">Sigma factor</keyword>
<dbReference type="NCBIfam" id="TIGR02937">
    <property type="entry name" value="sigma70-ECF"/>
    <property type="match status" value="1"/>
</dbReference>
<dbReference type="PANTHER" id="PTHR43133:SF46">
    <property type="entry name" value="RNA POLYMERASE SIGMA-70 FACTOR ECF SUBFAMILY"/>
    <property type="match status" value="1"/>
</dbReference>
<dbReference type="Gene3D" id="1.10.1740.10">
    <property type="match status" value="1"/>
</dbReference>
<dbReference type="InterPro" id="IPR014284">
    <property type="entry name" value="RNA_pol_sigma-70_dom"/>
</dbReference>
<evidence type="ECO:0000313" key="6">
    <source>
        <dbReference type="EMBL" id="AXY75523.1"/>
    </source>
</evidence>
<dbReference type="PANTHER" id="PTHR43133">
    <property type="entry name" value="RNA POLYMERASE ECF-TYPE SIGMA FACTO"/>
    <property type="match status" value="1"/>
</dbReference>
<name>A0A3B7MQB3_9BACT</name>
<dbReference type="GO" id="GO:0016987">
    <property type="term" value="F:sigma factor activity"/>
    <property type="evidence" value="ECO:0007669"/>
    <property type="project" value="UniProtKB-KW"/>
</dbReference>
<feature type="domain" description="RNA polymerase sigma-70 region 2" evidence="5">
    <location>
        <begin position="39"/>
        <end position="103"/>
    </location>
</feature>
<evidence type="ECO:0000259" key="5">
    <source>
        <dbReference type="Pfam" id="PF04542"/>
    </source>
</evidence>
<dbReference type="OrthoDB" id="799938at2"/>
<dbReference type="InterPro" id="IPR007627">
    <property type="entry name" value="RNA_pol_sigma70_r2"/>
</dbReference>
<dbReference type="Proteomes" id="UP000263900">
    <property type="component" value="Chromosome"/>
</dbReference>
<sequence>MCYSCNQTTLPCVIPNQSTDEKELLLLVAAGDELAFRKLVLDYSGLVFKFIYQHLEDRPLAEEIVQDIFIKLWLTRETLAHLHSFRSYLLIVARNHAFNAIKKMVREKNKEWEWQQAIKPPDEEEAQHQETLFTLLEEAVGLLPPQQLKAWTLCRKRGLKYEQAATEMHVSRDAIKKYLQYANASIKKYISTKAPIGLL</sequence>
<protein>
    <submittedName>
        <fullName evidence="6">Sigma-70 family RNA polymerase sigma factor</fullName>
    </submittedName>
</protein>
<keyword evidence="2" id="KW-0805">Transcription regulation</keyword>
<gene>
    <name evidence="6" type="ORF">D3H65_16735</name>
</gene>
<dbReference type="GO" id="GO:0006352">
    <property type="term" value="P:DNA-templated transcription initiation"/>
    <property type="evidence" value="ECO:0007669"/>
    <property type="project" value="InterPro"/>
</dbReference>
<dbReference type="InterPro" id="IPR036388">
    <property type="entry name" value="WH-like_DNA-bd_sf"/>
</dbReference>
<dbReference type="KEGG" id="pseg:D3H65_16735"/>
<reference evidence="6 7" key="1">
    <citation type="submission" date="2018-09" db="EMBL/GenBank/DDBJ databases">
        <title>Genome sequencing of strain 6GH32-13.</title>
        <authorList>
            <person name="Weon H.-Y."/>
            <person name="Heo J."/>
            <person name="Kwon S.-W."/>
        </authorList>
    </citation>
    <scope>NUCLEOTIDE SEQUENCE [LARGE SCALE GENOMIC DNA]</scope>
    <source>
        <strain evidence="6 7">5GH32-13</strain>
    </source>
</reference>
<dbReference type="Pfam" id="PF04542">
    <property type="entry name" value="Sigma70_r2"/>
    <property type="match status" value="1"/>
</dbReference>
<evidence type="ECO:0000256" key="3">
    <source>
        <dbReference type="ARBA" id="ARBA00023082"/>
    </source>
</evidence>
<dbReference type="Gene3D" id="1.10.10.10">
    <property type="entry name" value="Winged helix-like DNA-binding domain superfamily/Winged helix DNA-binding domain"/>
    <property type="match status" value="1"/>
</dbReference>
<keyword evidence="4" id="KW-0804">Transcription</keyword>
<dbReference type="InterPro" id="IPR013325">
    <property type="entry name" value="RNA_pol_sigma_r2"/>
</dbReference>
<dbReference type="AlphaFoldDB" id="A0A3B7MQB3"/>
<proteinExistence type="inferred from homology"/>
<evidence type="ECO:0000256" key="2">
    <source>
        <dbReference type="ARBA" id="ARBA00023015"/>
    </source>
</evidence>
<dbReference type="EMBL" id="CP032157">
    <property type="protein sequence ID" value="AXY75523.1"/>
    <property type="molecule type" value="Genomic_DNA"/>
</dbReference>
<dbReference type="InterPro" id="IPR013324">
    <property type="entry name" value="RNA_pol_sigma_r3/r4-like"/>
</dbReference>
<evidence type="ECO:0000256" key="1">
    <source>
        <dbReference type="ARBA" id="ARBA00010641"/>
    </source>
</evidence>
<accession>A0A3B7MQB3</accession>
<evidence type="ECO:0000256" key="4">
    <source>
        <dbReference type="ARBA" id="ARBA00023163"/>
    </source>
</evidence>
<organism evidence="6 7">
    <name type="scientific">Paraflavitalea soli</name>
    <dbReference type="NCBI Taxonomy" id="2315862"/>
    <lineage>
        <taxon>Bacteria</taxon>
        <taxon>Pseudomonadati</taxon>
        <taxon>Bacteroidota</taxon>
        <taxon>Chitinophagia</taxon>
        <taxon>Chitinophagales</taxon>
        <taxon>Chitinophagaceae</taxon>
        <taxon>Paraflavitalea</taxon>
    </lineage>
</organism>
<evidence type="ECO:0000313" key="7">
    <source>
        <dbReference type="Proteomes" id="UP000263900"/>
    </source>
</evidence>
<dbReference type="SUPFAM" id="SSF88659">
    <property type="entry name" value="Sigma3 and sigma4 domains of RNA polymerase sigma factors"/>
    <property type="match status" value="1"/>
</dbReference>
<keyword evidence="7" id="KW-1185">Reference proteome</keyword>
<comment type="similarity">
    <text evidence="1">Belongs to the sigma-70 factor family. ECF subfamily.</text>
</comment>
<dbReference type="SUPFAM" id="SSF88946">
    <property type="entry name" value="Sigma2 domain of RNA polymerase sigma factors"/>
    <property type="match status" value="1"/>
</dbReference>